<reference evidence="1" key="1">
    <citation type="journal article" date="2020" name="mSystems">
        <title>Genome- and Community-Level Interaction Insights into Carbon Utilization and Element Cycling Functions of Hydrothermarchaeota in Hydrothermal Sediment.</title>
        <authorList>
            <person name="Zhou Z."/>
            <person name="Liu Y."/>
            <person name="Xu W."/>
            <person name="Pan J."/>
            <person name="Luo Z.H."/>
            <person name="Li M."/>
        </authorList>
    </citation>
    <scope>NUCLEOTIDE SEQUENCE [LARGE SCALE GENOMIC DNA]</scope>
    <source>
        <strain evidence="1">SpSt-110</strain>
    </source>
</reference>
<organism evidence="1">
    <name type="scientific">Thermogladius calderae</name>
    <dbReference type="NCBI Taxonomy" id="1200300"/>
    <lineage>
        <taxon>Archaea</taxon>
        <taxon>Thermoproteota</taxon>
        <taxon>Thermoprotei</taxon>
        <taxon>Desulfurococcales</taxon>
        <taxon>Desulfurococcaceae</taxon>
        <taxon>Thermogladius</taxon>
    </lineage>
</organism>
<dbReference type="EMBL" id="DRYK01000026">
    <property type="protein sequence ID" value="HHP67521.1"/>
    <property type="molecule type" value="Genomic_DNA"/>
</dbReference>
<dbReference type="AlphaFoldDB" id="A0A7J3XY68"/>
<evidence type="ECO:0000313" key="1">
    <source>
        <dbReference type="EMBL" id="HHP67521.1"/>
    </source>
</evidence>
<proteinExistence type="predicted"/>
<gene>
    <name evidence="1" type="ORF">ENM60_01825</name>
</gene>
<sequence length="471" mass="53411">MVGLAVSLAVLAYYSKRSVQEEIYEFLKGRWVGLEGVGKKWVRWDGEKPLVVSKPSDVYALFSKYIMLSPRSIYGSIEVYKRLESKRDVESDYDLNVEKATPFIDVDLEGDDFGTAWRKGVEVVEVITSFLENEGLSESVYILWSGNGFHVRVNENAFTNVTGKHTPVEVAWAVAEYTLQAVEGRLLEIIKGCGGCVKVENIVNPKRVFTAPLSLHREKNRVAVAFKPGRLSEFNPDWSNPTSPRHDPQAWRSFKEGEGDQLAEKALKALGKVAGREHTRIAVEKTPEKKVEVAPTAVEQAVEVPRIGRFQVMGLLQAARYYVLKRDVEKAKSWGLNRAIFYAWAKYYGPTSRRLLNRVREVFKTAGSYRDEELKWDSLGGERAQVSPNGYYVIGGVEQTPMDYDRNIAYKIEASGIPYEEAWKAAVEYVKRFPDRVLLDPQEFYKKVYEPVRDRFAELVRKPGGAQQEGG</sequence>
<protein>
    <submittedName>
        <fullName evidence="1">Uncharacterized protein</fullName>
    </submittedName>
</protein>
<accession>A0A7J3XY68</accession>
<dbReference type="SUPFAM" id="SSF56747">
    <property type="entry name" value="Prim-pol domain"/>
    <property type="match status" value="1"/>
</dbReference>
<name>A0A7J3XY68_9CREN</name>
<comment type="caution">
    <text evidence="1">The sequence shown here is derived from an EMBL/GenBank/DDBJ whole genome shotgun (WGS) entry which is preliminary data.</text>
</comment>